<dbReference type="InterPro" id="IPR019734">
    <property type="entry name" value="TPR_rpt"/>
</dbReference>
<evidence type="ECO:0000313" key="4">
    <source>
        <dbReference type="EMBL" id="GAA4933799.1"/>
    </source>
</evidence>
<dbReference type="RefSeq" id="WP_345189739.1">
    <property type="nucleotide sequence ID" value="NZ_BAABJJ010000003.1"/>
</dbReference>
<feature type="transmembrane region" description="Helical" evidence="3">
    <location>
        <begin position="12"/>
        <end position="28"/>
    </location>
</feature>
<dbReference type="SMART" id="SM00028">
    <property type="entry name" value="TPR"/>
    <property type="match status" value="5"/>
</dbReference>
<dbReference type="InterPro" id="IPR036388">
    <property type="entry name" value="WH-like_DNA-bd_sf"/>
</dbReference>
<evidence type="ECO:0000313" key="5">
    <source>
        <dbReference type="Proteomes" id="UP001501302"/>
    </source>
</evidence>
<name>A0ABP9GCM8_9FLAO</name>
<proteinExistence type="predicted"/>
<evidence type="ECO:0000256" key="3">
    <source>
        <dbReference type="SAM" id="Phobius"/>
    </source>
</evidence>
<keyword evidence="3" id="KW-0812">Transmembrane</keyword>
<dbReference type="PROSITE" id="PS50005">
    <property type="entry name" value="TPR"/>
    <property type="match status" value="2"/>
</dbReference>
<keyword evidence="2" id="KW-0175">Coiled coil</keyword>
<feature type="repeat" description="TPR" evidence="1">
    <location>
        <begin position="289"/>
        <end position="322"/>
    </location>
</feature>
<comment type="caution">
    <text evidence="4">The sequence shown here is derived from an EMBL/GenBank/DDBJ whole genome shotgun (WGS) entry which is preliminary data.</text>
</comment>
<feature type="transmembrane region" description="Helical" evidence="3">
    <location>
        <begin position="371"/>
        <end position="388"/>
    </location>
</feature>
<dbReference type="InterPro" id="IPR016032">
    <property type="entry name" value="Sig_transdc_resp-reg_C-effctor"/>
</dbReference>
<reference evidence="5" key="1">
    <citation type="journal article" date="2019" name="Int. J. Syst. Evol. Microbiol.">
        <title>The Global Catalogue of Microorganisms (GCM) 10K type strain sequencing project: providing services to taxonomists for standard genome sequencing and annotation.</title>
        <authorList>
            <consortium name="The Broad Institute Genomics Platform"/>
            <consortium name="The Broad Institute Genome Sequencing Center for Infectious Disease"/>
            <person name="Wu L."/>
            <person name="Ma J."/>
        </authorList>
    </citation>
    <scope>NUCLEOTIDE SEQUENCE [LARGE SCALE GENOMIC DNA]</scope>
    <source>
        <strain evidence="5">JCM 18285</strain>
    </source>
</reference>
<keyword evidence="3" id="KW-1133">Transmembrane helix</keyword>
<dbReference type="Pfam" id="PF13181">
    <property type="entry name" value="TPR_8"/>
    <property type="match status" value="3"/>
</dbReference>
<feature type="coiled-coil region" evidence="2">
    <location>
        <begin position="391"/>
        <end position="425"/>
    </location>
</feature>
<protein>
    <recommendedName>
        <fullName evidence="6">HTH luxR-type domain-containing protein</fullName>
    </recommendedName>
</protein>
<evidence type="ECO:0000256" key="1">
    <source>
        <dbReference type="PROSITE-ProRule" id="PRU00339"/>
    </source>
</evidence>
<organism evidence="4 5">
    <name type="scientific">Algibacter agarivorans</name>
    <dbReference type="NCBI Taxonomy" id="1109741"/>
    <lineage>
        <taxon>Bacteria</taxon>
        <taxon>Pseudomonadati</taxon>
        <taxon>Bacteroidota</taxon>
        <taxon>Flavobacteriia</taxon>
        <taxon>Flavobacteriales</taxon>
        <taxon>Flavobacteriaceae</taxon>
        <taxon>Algibacter</taxon>
    </lineage>
</organism>
<keyword evidence="5" id="KW-1185">Reference proteome</keyword>
<dbReference type="Gene3D" id="1.25.40.10">
    <property type="entry name" value="Tetratricopeptide repeat domain"/>
    <property type="match status" value="2"/>
</dbReference>
<gene>
    <name evidence="4" type="ORF">GCM10023314_02830</name>
</gene>
<dbReference type="SUPFAM" id="SSF48452">
    <property type="entry name" value="TPR-like"/>
    <property type="match status" value="2"/>
</dbReference>
<dbReference type="EMBL" id="BAABJJ010000003">
    <property type="protein sequence ID" value="GAA4933799.1"/>
    <property type="molecule type" value="Genomic_DNA"/>
</dbReference>
<dbReference type="InterPro" id="IPR011990">
    <property type="entry name" value="TPR-like_helical_dom_sf"/>
</dbReference>
<evidence type="ECO:0000256" key="2">
    <source>
        <dbReference type="SAM" id="Coils"/>
    </source>
</evidence>
<evidence type="ECO:0008006" key="6">
    <source>
        <dbReference type="Google" id="ProtNLM"/>
    </source>
</evidence>
<keyword evidence="3" id="KW-0472">Membrane</keyword>
<sequence length="554" mass="65549">MTYIFKKLLNSSNFSLGYIILSLIYFGITDGFSQENKQNGISLNAEEAYNKALEIRFQNPDSAVVLFNYSYEKYIQSKDTLNATKNLLEKAFIYETSAKYAKSYDALWKALLLMDNIENDEVKSVIYQRLGRIYSYYKREDKSIEFLNKALQTQKKFLSENNRGTALLSSYYYSIAATYRELNKPDLAKIYLDSSYTYYDEKESPTPKAYLDFEKAIYLSKKNKGLEAINIMERIHPWFENNIPSYMVLYYKYWGDIYLALNNLNKSEAYYLKSLKASSDYKSHIDFTPLVYEKLSEVYLHKNDYKKAYENINKAKELDRQFFDSRSPENKSLLEIKDDYRLEKERQEKLIQAQHLKQLEQEAEIKNLQRIILFASVIFILVIGYFYIKNLRDKHKVEKQLIRRNQELENQKAKELLELKNKELAASALQLIEKDEFLKNLKTKVREGDPIIKKSDLNKILRSVSVNSDNTWDEFRHRFIEVNKEFYDKIFKKFPNLSQGDQKICALIKLNMSSKEMSRLLGISVESVHTSRHRIRKKMNLPRTINLEDYINSL</sequence>
<dbReference type="Gene3D" id="1.10.10.10">
    <property type="entry name" value="Winged helix-like DNA-binding domain superfamily/Winged helix DNA-binding domain"/>
    <property type="match status" value="1"/>
</dbReference>
<keyword evidence="1" id="KW-0802">TPR repeat</keyword>
<feature type="repeat" description="TPR" evidence="1">
    <location>
        <begin position="124"/>
        <end position="157"/>
    </location>
</feature>
<dbReference type="Proteomes" id="UP001501302">
    <property type="component" value="Unassembled WGS sequence"/>
</dbReference>
<dbReference type="SUPFAM" id="SSF46894">
    <property type="entry name" value="C-terminal effector domain of the bipartite response regulators"/>
    <property type="match status" value="1"/>
</dbReference>
<accession>A0ABP9GCM8</accession>